<accession>F0WDX2</accession>
<proteinExistence type="predicted"/>
<protein>
    <submittedName>
        <fullName evidence="2">AlNc14C70G4840 protein</fullName>
    </submittedName>
</protein>
<keyword evidence="1" id="KW-0472">Membrane</keyword>
<reference evidence="2" key="1">
    <citation type="journal article" date="2011" name="PLoS Biol.">
        <title>Gene gain and loss during evolution of obligate parasitism in the white rust pathogen of Arabidopsis thaliana.</title>
        <authorList>
            <person name="Kemen E."/>
            <person name="Gardiner A."/>
            <person name="Schultz-Larsen T."/>
            <person name="Kemen A.C."/>
            <person name="Balmuth A.L."/>
            <person name="Robert-Seilaniantz A."/>
            <person name="Bailey K."/>
            <person name="Holub E."/>
            <person name="Studholme D.J."/>
            <person name="Maclean D."/>
            <person name="Jones J.D."/>
        </authorList>
    </citation>
    <scope>NUCLEOTIDE SEQUENCE</scope>
</reference>
<reference evidence="2" key="2">
    <citation type="submission" date="2011-02" db="EMBL/GenBank/DDBJ databases">
        <authorList>
            <person name="MacLean D."/>
        </authorList>
    </citation>
    <scope>NUCLEOTIDE SEQUENCE</scope>
</reference>
<feature type="transmembrane region" description="Helical" evidence="1">
    <location>
        <begin position="28"/>
        <end position="47"/>
    </location>
</feature>
<dbReference type="AlphaFoldDB" id="F0WDX2"/>
<evidence type="ECO:0000256" key="1">
    <source>
        <dbReference type="SAM" id="Phobius"/>
    </source>
</evidence>
<keyword evidence="1" id="KW-1133">Transmembrane helix</keyword>
<organism evidence="2">
    <name type="scientific">Albugo laibachii Nc14</name>
    <dbReference type="NCBI Taxonomy" id="890382"/>
    <lineage>
        <taxon>Eukaryota</taxon>
        <taxon>Sar</taxon>
        <taxon>Stramenopiles</taxon>
        <taxon>Oomycota</taxon>
        <taxon>Peronosporomycetes</taxon>
        <taxon>Albuginales</taxon>
        <taxon>Albuginaceae</taxon>
        <taxon>Albugo</taxon>
    </lineage>
</organism>
<dbReference type="HOGENOM" id="CLU_176591_0_0_1"/>
<dbReference type="EMBL" id="FR824115">
    <property type="protein sequence ID" value="CCA19400.1"/>
    <property type="molecule type" value="Genomic_DNA"/>
</dbReference>
<keyword evidence="1" id="KW-0812">Transmembrane</keyword>
<gene>
    <name evidence="2" type="primary">AlNc14C70G4840</name>
    <name evidence="2" type="ORF">ALNC14_055430</name>
</gene>
<name>F0WDX2_9STRA</name>
<evidence type="ECO:0000313" key="2">
    <source>
        <dbReference type="EMBL" id="CCA19400.1"/>
    </source>
</evidence>
<sequence>MAFESCDTLSNCHTSAVSLPHVMQTTTFVILFYVLLVSIRHLFILILPKRRNSVHSIIKFKKLRRKPKYHSQRKYLALRFEYFLLERDFLFVTLALTHNKLQTLVD</sequence>